<dbReference type="GO" id="GO:0051082">
    <property type="term" value="F:unfolded protein binding"/>
    <property type="evidence" value="ECO:0007669"/>
    <property type="project" value="TreeGrafter"/>
</dbReference>
<feature type="transmembrane region" description="Helical" evidence="1">
    <location>
        <begin position="201"/>
        <end position="221"/>
    </location>
</feature>
<feature type="transmembrane region" description="Helical" evidence="1">
    <location>
        <begin position="236"/>
        <end position="256"/>
    </location>
</feature>
<dbReference type="Pfam" id="PF12271">
    <property type="entry name" value="Chs7"/>
    <property type="match status" value="1"/>
</dbReference>
<dbReference type="GO" id="GO:0006457">
    <property type="term" value="P:protein folding"/>
    <property type="evidence" value="ECO:0007669"/>
    <property type="project" value="TreeGrafter"/>
</dbReference>
<accession>A0A1V6QZL7</accession>
<name>A0A1V6QZL7_9EURO</name>
<sequence length="307" mass="33477">MGSTQFGNFHADTDRTPVWVPQDFCRDSTLPVCNLFTNKTATVAFGACDLTGIPLSGDRHLRNLGSILLAFIAIVLTVGMIWRSDKKHAAVGRREMQLFLLGFIIIEICEIFTVGGFPLSDAVRKGFSAVHIAAITATCWVLLMNALVGFQLLDDGTAASIGLICASAAAFFIGTGYIALDTGFHWTGRFQSSYDKLNRNIALYVLYQLFPLVCIVLFYILEAVLVLRVLGEFRPMLYLTGAGVLFAIGQVFNYVISTHLCQASDGKINGALFETLFTLLSVSGVWAFWSSITEDDWPLPVGGGGYN</sequence>
<proteinExistence type="predicted"/>
<gene>
    <name evidence="2" type="ORF">PENVUL_c135G00579</name>
</gene>
<dbReference type="EMBL" id="MDYP01000134">
    <property type="protein sequence ID" value="OQD94628.1"/>
    <property type="molecule type" value="Genomic_DNA"/>
</dbReference>
<dbReference type="AlphaFoldDB" id="A0A1V6QZL7"/>
<dbReference type="InterPro" id="IPR022057">
    <property type="entry name" value="Chs7"/>
</dbReference>
<feature type="transmembrane region" description="Helical" evidence="1">
    <location>
        <begin position="268"/>
        <end position="289"/>
    </location>
</feature>
<dbReference type="Proteomes" id="UP000191518">
    <property type="component" value="Unassembled WGS sequence"/>
</dbReference>
<feature type="transmembrane region" description="Helical" evidence="1">
    <location>
        <begin position="96"/>
        <end position="117"/>
    </location>
</feature>
<feature type="transmembrane region" description="Helical" evidence="1">
    <location>
        <begin position="159"/>
        <end position="180"/>
    </location>
</feature>
<keyword evidence="3" id="KW-1185">Reference proteome</keyword>
<dbReference type="PANTHER" id="PTHR35329">
    <property type="entry name" value="CHITIN SYNTHASE EXPORT CHAPERONE"/>
    <property type="match status" value="1"/>
</dbReference>
<evidence type="ECO:0000256" key="1">
    <source>
        <dbReference type="SAM" id="Phobius"/>
    </source>
</evidence>
<dbReference type="PANTHER" id="PTHR35329:SF1">
    <property type="entry name" value="CHITIN SYNTHASE EXPORT CHAPERONE"/>
    <property type="match status" value="1"/>
</dbReference>
<evidence type="ECO:0000313" key="2">
    <source>
        <dbReference type="EMBL" id="OQD94628.1"/>
    </source>
</evidence>
<protein>
    <submittedName>
        <fullName evidence="2">Uncharacterized protein</fullName>
    </submittedName>
</protein>
<reference evidence="3" key="1">
    <citation type="journal article" date="2017" name="Nat. Microbiol.">
        <title>Global analysis of biosynthetic gene clusters reveals vast potential of secondary metabolite production in Penicillium species.</title>
        <authorList>
            <person name="Nielsen J.C."/>
            <person name="Grijseels S."/>
            <person name="Prigent S."/>
            <person name="Ji B."/>
            <person name="Dainat J."/>
            <person name="Nielsen K.F."/>
            <person name="Frisvad J.C."/>
            <person name="Workman M."/>
            <person name="Nielsen J."/>
        </authorList>
    </citation>
    <scope>NUCLEOTIDE SEQUENCE [LARGE SCALE GENOMIC DNA]</scope>
    <source>
        <strain evidence="3">IBT 29486</strain>
    </source>
</reference>
<comment type="caution">
    <text evidence="2">The sequence shown here is derived from an EMBL/GenBank/DDBJ whole genome shotgun (WGS) entry which is preliminary data.</text>
</comment>
<organism evidence="2 3">
    <name type="scientific">Penicillium vulpinum</name>
    <dbReference type="NCBI Taxonomy" id="29845"/>
    <lineage>
        <taxon>Eukaryota</taxon>
        <taxon>Fungi</taxon>
        <taxon>Dikarya</taxon>
        <taxon>Ascomycota</taxon>
        <taxon>Pezizomycotina</taxon>
        <taxon>Eurotiomycetes</taxon>
        <taxon>Eurotiomycetidae</taxon>
        <taxon>Eurotiales</taxon>
        <taxon>Aspergillaceae</taxon>
        <taxon>Penicillium</taxon>
    </lineage>
</organism>
<dbReference type="STRING" id="29845.A0A1V6QZL7"/>
<keyword evidence="1" id="KW-0472">Membrane</keyword>
<feature type="transmembrane region" description="Helical" evidence="1">
    <location>
        <begin position="129"/>
        <end position="153"/>
    </location>
</feature>
<evidence type="ECO:0000313" key="3">
    <source>
        <dbReference type="Proteomes" id="UP000191518"/>
    </source>
</evidence>
<keyword evidence="1" id="KW-0812">Transmembrane</keyword>
<dbReference type="GO" id="GO:0005789">
    <property type="term" value="C:endoplasmic reticulum membrane"/>
    <property type="evidence" value="ECO:0007669"/>
    <property type="project" value="TreeGrafter"/>
</dbReference>
<feature type="transmembrane region" description="Helical" evidence="1">
    <location>
        <begin position="64"/>
        <end position="84"/>
    </location>
</feature>
<keyword evidence="1" id="KW-1133">Transmembrane helix</keyword>